<proteinExistence type="predicted"/>
<evidence type="ECO:0000259" key="2">
    <source>
        <dbReference type="Pfam" id="PF07734"/>
    </source>
</evidence>
<dbReference type="InterPro" id="IPR015915">
    <property type="entry name" value="Kelch-typ_b-propeller"/>
</dbReference>
<protein>
    <recommendedName>
        <fullName evidence="5">F-box protein</fullName>
    </recommendedName>
</protein>
<keyword evidence="4" id="KW-1185">Reference proteome</keyword>
<dbReference type="InterPro" id="IPR017451">
    <property type="entry name" value="F-box-assoc_interact_dom"/>
</dbReference>
<dbReference type="SUPFAM" id="SSF81383">
    <property type="entry name" value="F-box domain"/>
    <property type="match status" value="1"/>
</dbReference>
<sequence>MADDMPADPLHEILTLLPVKSLMRFQCVCNHGSFVSKTKIRSRPSLVRNHCHGRICLAIDKDVVLMNPSISVGFGYDPKIRDYKVIRTWRSPTYDHVRIEVYTISTNTWREIDTIDEYFAKHFFWGLDVERYLNGYFYWLGGEKYKDNGNNMKYVISSFNISNEIFQKISTPDDFLPHRSYYNNLFSDCHHDNDLLILKSINHMAIPKCQNDAALLFWKDDEILVRCYKGNAYAVASYNIGTQQLD</sequence>
<feature type="domain" description="F-box associated beta-propeller type 1" evidence="2">
    <location>
        <begin position="71"/>
        <end position="200"/>
    </location>
</feature>
<dbReference type="InterPro" id="IPR006527">
    <property type="entry name" value="F-box-assoc_dom_typ1"/>
</dbReference>
<dbReference type="AlphaFoldDB" id="A0AAV5HYL7"/>
<dbReference type="NCBIfam" id="TIGR01640">
    <property type="entry name" value="F_box_assoc_1"/>
    <property type="match status" value="1"/>
</dbReference>
<dbReference type="InterPro" id="IPR036047">
    <property type="entry name" value="F-box-like_dom_sf"/>
</dbReference>
<accession>A0AAV5HYL7</accession>
<dbReference type="Pfam" id="PF00646">
    <property type="entry name" value="F-box"/>
    <property type="match status" value="1"/>
</dbReference>
<evidence type="ECO:0008006" key="5">
    <source>
        <dbReference type="Google" id="ProtNLM"/>
    </source>
</evidence>
<evidence type="ECO:0000313" key="4">
    <source>
        <dbReference type="Proteomes" id="UP001054252"/>
    </source>
</evidence>
<dbReference type="InterPro" id="IPR052361">
    <property type="entry name" value="F-box_domain"/>
</dbReference>
<feature type="domain" description="F-box" evidence="1">
    <location>
        <begin position="4"/>
        <end position="30"/>
    </location>
</feature>
<comment type="caution">
    <text evidence="3">The sequence shown here is derived from an EMBL/GenBank/DDBJ whole genome shotgun (WGS) entry which is preliminary data.</text>
</comment>
<dbReference type="PANTHER" id="PTHR31790">
    <property type="entry name" value="OS02G0783600 PROTEIN"/>
    <property type="match status" value="1"/>
</dbReference>
<dbReference type="EMBL" id="BPVZ01000004">
    <property type="protein sequence ID" value="GKU90584.1"/>
    <property type="molecule type" value="Genomic_DNA"/>
</dbReference>
<gene>
    <name evidence="3" type="ORF">SLEP1_g4565</name>
</gene>
<name>A0AAV5HYL7_9ROSI</name>
<dbReference type="Pfam" id="PF07734">
    <property type="entry name" value="FBA_1"/>
    <property type="match status" value="1"/>
</dbReference>
<evidence type="ECO:0000313" key="3">
    <source>
        <dbReference type="EMBL" id="GKU90584.1"/>
    </source>
</evidence>
<organism evidence="3 4">
    <name type="scientific">Rubroshorea leprosula</name>
    <dbReference type="NCBI Taxonomy" id="152421"/>
    <lineage>
        <taxon>Eukaryota</taxon>
        <taxon>Viridiplantae</taxon>
        <taxon>Streptophyta</taxon>
        <taxon>Embryophyta</taxon>
        <taxon>Tracheophyta</taxon>
        <taxon>Spermatophyta</taxon>
        <taxon>Magnoliopsida</taxon>
        <taxon>eudicotyledons</taxon>
        <taxon>Gunneridae</taxon>
        <taxon>Pentapetalae</taxon>
        <taxon>rosids</taxon>
        <taxon>malvids</taxon>
        <taxon>Malvales</taxon>
        <taxon>Dipterocarpaceae</taxon>
        <taxon>Rubroshorea</taxon>
    </lineage>
</organism>
<reference evidence="3 4" key="1">
    <citation type="journal article" date="2021" name="Commun. Biol.">
        <title>The genome of Shorea leprosula (Dipterocarpaceae) highlights the ecological relevance of drought in aseasonal tropical rainforests.</title>
        <authorList>
            <person name="Ng K.K.S."/>
            <person name="Kobayashi M.J."/>
            <person name="Fawcett J.A."/>
            <person name="Hatakeyama M."/>
            <person name="Paape T."/>
            <person name="Ng C.H."/>
            <person name="Ang C.C."/>
            <person name="Tnah L.H."/>
            <person name="Lee C.T."/>
            <person name="Nishiyama T."/>
            <person name="Sese J."/>
            <person name="O'Brien M.J."/>
            <person name="Copetti D."/>
            <person name="Mohd Noor M.I."/>
            <person name="Ong R.C."/>
            <person name="Putra M."/>
            <person name="Sireger I.Z."/>
            <person name="Indrioko S."/>
            <person name="Kosugi Y."/>
            <person name="Izuno A."/>
            <person name="Isagi Y."/>
            <person name="Lee S.L."/>
            <person name="Shimizu K.K."/>
        </authorList>
    </citation>
    <scope>NUCLEOTIDE SEQUENCE [LARGE SCALE GENOMIC DNA]</scope>
    <source>
        <strain evidence="3">214</strain>
    </source>
</reference>
<dbReference type="Proteomes" id="UP001054252">
    <property type="component" value="Unassembled WGS sequence"/>
</dbReference>
<dbReference type="PANTHER" id="PTHR31790:SF608">
    <property type="entry name" value="F-BOX PROTEIN CPR30-LIKE"/>
    <property type="match status" value="1"/>
</dbReference>
<evidence type="ECO:0000259" key="1">
    <source>
        <dbReference type="Pfam" id="PF00646"/>
    </source>
</evidence>
<dbReference type="InterPro" id="IPR001810">
    <property type="entry name" value="F-box_dom"/>
</dbReference>
<dbReference type="SUPFAM" id="SSF117281">
    <property type="entry name" value="Kelch motif"/>
    <property type="match status" value="1"/>
</dbReference>